<dbReference type="Proteomes" id="UP000298058">
    <property type="component" value="Unassembled WGS sequence"/>
</dbReference>
<comment type="caution">
    <text evidence="3">The sequence shown here is derived from an EMBL/GenBank/DDBJ whole genome shotgun (WGS) entry which is preliminary data.</text>
</comment>
<evidence type="ECO:0000313" key="4">
    <source>
        <dbReference type="Proteomes" id="UP000298058"/>
    </source>
</evidence>
<dbReference type="InterPro" id="IPR011006">
    <property type="entry name" value="CheY-like_superfamily"/>
</dbReference>
<reference evidence="3" key="1">
    <citation type="journal article" date="2019" name="PLoS Negl. Trop. Dis.">
        <title>Revisiting the worldwide diversity of Leptospira species in the environment.</title>
        <authorList>
            <person name="Vincent A.T."/>
            <person name="Schiettekatte O."/>
            <person name="Bourhy P."/>
            <person name="Veyrier F.J."/>
            <person name="Picardeau M."/>
        </authorList>
    </citation>
    <scope>NUCLEOTIDE SEQUENCE [LARGE SCALE GENOMIC DNA]</scope>
    <source>
        <strain evidence="3">201300427</strain>
    </source>
</reference>
<proteinExistence type="predicted"/>
<dbReference type="Pfam" id="PF00072">
    <property type="entry name" value="Response_reg"/>
    <property type="match status" value="1"/>
</dbReference>
<dbReference type="InterPro" id="IPR001789">
    <property type="entry name" value="Sig_transdc_resp-reg_receiver"/>
</dbReference>
<dbReference type="SUPFAM" id="SSF55874">
    <property type="entry name" value="ATPase domain of HSP90 chaperone/DNA topoisomerase II/histidine kinase"/>
    <property type="match status" value="1"/>
</dbReference>
<dbReference type="RefSeq" id="WP_135762093.1">
    <property type="nucleotide sequence ID" value="NZ_RQHW01000079.1"/>
</dbReference>
<dbReference type="InterPro" id="IPR052048">
    <property type="entry name" value="ST_Response_Regulator"/>
</dbReference>
<dbReference type="SMART" id="SM00448">
    <property type="entry name" value="REC"/>
    <property type="match status" value="1"/>
</dbReference>
<name>A0A4R9LTY2_9LEPT</name>
<dbReference type="PANTHER" id="PTHR43228:SF1">
    <property type="entry name" value="TWO-COMPONENT RESPONSE REGULATOR ARR22"/>
    <property type="match status" value="1"/>
</dbReference>
<dbReference type="GO" id="GO:0000160">
    <property type="term" value="P:phosphorelay signal transduction system"/>
    <property type="evidence" value="ECO:0007669"/>
    <property type="project" value="InterPro"/>
</dbReference>
<keyword evidence="4" id="KW-1185">Reference proteome</keyword>
<feature type="modified residue" description="4-aspartylphosphate" evidence="1">
    <location>
        <position position="50"/>
    </location>
</feature>
<organism evidence="3 4">
    <name type="scientific">Leptospira idonii</name>
    <dbReference type="NCBI Taxonomy" id="1193500"/>
    <lineage>
        <taxon>Bacteria</taxon>
        <taxon>Pseudomonadati</taxon>
        <taxon>Spirochaetota</taxon>
        <taxon>Spirochaetia</taxon>
        <taxon>Leptospirales</taxon>
        <taxon>Leptospiraceae</taxon>
        <taxon>Leptospira</taxon>
    </lineage>
</organism>
<gene>
    <name evidence="3" type="ORF">EHS15_18615</name>
</gene>
<dbReference type="SUPFAM" id="SSF52172">
    <property type="entry name" value="CheY-like"/>
    <property type="match status" value="1"/>
</dbReference>
<dbReference type="AlphaFoldDB" id="A0A4R9LTY2"/>
<dbReference type="OrthoDB" id="5456285at2"/>
<sequence>MKILFVDDEDNIRELFQEYFHREFDVHLASNGEEALLAATTQSFDLIISDISLPKLNGIQFIQKLRSESIYTPFVVITGDSDIQIAIDVFRMGAVDFFLKPFRMESLRLRIKKFENTDNDTNLLFHTGEVSLVAGDYTLLFRPKIKNINKYVALILEPILNNPRAREEDLLSLKVVLYELIANAIEHGVAGVSYQEKQKLLEANEDYFLYVDRKCEQCQLSIEVHVSLDQNGIQIMIKDDGEGFDLASVPNPIENPGANLVSGRGIFLAKMNIDTIKYNQKGNEVRFYKHWTTPV</sequence>
<evidence type="ECO:0000259" key="2">
    <source>
        <dbReference type="PROSITE" id="PS50110"/>
    </source>
</evidence>
<dbReference type="CDD" id="cd00156">
    <property type="entry name" value="REC"/>
    <property type="match status" value="1"/>
</dbReference>
<dbReference type="CDD" id="cd16936">
    <property type="entry name" value="HATPase_RsbW-like"/>
    <property type="match status" value="1"/>
</dbReference>
<dbReference type="Pfam" id="PF13581">
    <property type="entry name" value="HATPase_c_2"/>
    <property type="match status" value="1"/>
</dbReference>
<dbReference type="Gene3D" id="3.30.565.10">
    <property type="entry name" value="Histidine kinase-like ATPase, C-terminal domain"/>
    <property type="match status" value="1"/>
</dbReference>
<protein>
    <submittedName>
        <fullName evidence="3">Response regulator</fullName>
    </submittedName>
</protein>
<dbReference type="PANTHER" id="PTHR43228">
    <property type="entry name" value="TWO-COMPONENT RESPONSE REGULATOR"/>
    <property type="match status" value="1"/>
</dbReference>
<dbReference type="InterPro" id="IPR003594">
    <property type="entry name" value="HATPase_dom"/>
</dbReference>
<keyword evidence="1" id="KW-0597">Phosphoprotein</keyword>
<dbReference type="InterPro" id="IPR036890">
    <property type="entry name" value="HATPase_C_sf"/>
</dbReference>
<dbReference type="Gene3D" id="3.40.50.2300">
    <property type="match status" value="1"/>
</dbReference>
<dbReference type="PROSITE" id="PS50110">
    <property type="entry name" value="RESPONSE_REGULATORY"/>
    <property type="match status" value="1"/>
</dbReference>
<evidence type="ECO:0000256" key="1">
    <source>
        <dbReference type="PROSITE-ProRule" id="PRU00169"/>
    </source>
</evidence>
<evidence type="ECO:0000313" key="3">
    <source>
        <dbReference type="EMBL" id="TGN17186.1"/>
    </source>
</evidence>
<dbReference type="EMBL" id="RQHW01000079">
    <property type="protein sequence ID" value="TGN17186.1"/>
    <property type="molecule type" value="Genomic_DNA"/>
</dbReference>
<accession>A0A4R9LTY2</accession>
<feature type="domain" description="Response regulatory" evidence="2">
    <location>
        <begin position="2"/>
        <end position="115"/>
    </location>
</feature>